<evidence type="ECO:0000256" key="1">
    <source>
        <dbReference type="SAM" id="Phobius"/>
    </source>
</evidence>
<dbReference type="Proteomes" id="UP001642540">
    <property type="component" value="Unassembled WGS sequence"/>
</dbReference>
<keyword evidence="1" id="KW-1133">Transmembrane helix</keyword>
<protein>
    <submittedName>
        <fullName evidence="2">Uncharacterized protein</fullName>
    </submittedName>
</protein>
<feature type="transmembrane region" description="Helical" evidence="1">
    <location>
        <begin position="50"/>
        <end position="72"/>
    </location>
</feature>
<keyword evidence="1" id="KW-0472">Membrane</keyword>
<feature type="transmembrane region" description="Helical" evidence="1">
    <location>
        <begin position="78"/>
        <end position="102"/>
    </location>
</feature>
<organism evidence="2 3">
    <name type="scientific">Orchesella dallaii</name>
    <dbReference type="NCBI Taxonomy" id="48710"/>
    <lineage>
        <taxon>Eukaryota</taxon>
        <taxon>Metazoa</taxon>
        <taxon>Ecdysozoa</taxon>
        <taxon>Arthropoda</taxon>
        <taxon>Hexapoda</taxon>
        <taxon>Collembola</taxon>
        <taxon>Entomobryomorpha</taxon>
        <taxon>Entomobryoidea</taxon>
        <taxon>Orchesellidae</taxon>
        <taxon>Orchesellinae</taxon>
        <taxon>Orchesella</taxon>
    </lineage>
</organism>
<sequence length="206" mass="23353">MLLVYFVYLTAVSLPFLYLYGIHWMKPCGVAIFGHWLLPECLPKLKHSQILYGKWSIISFRITLFLLNHWVWSFGCNLTAYIVSIVHIHFPLGLVGCLQVFLRNTLSNWGGIPSFRRFVLYRLIQVLALLTNETLNYSMIGQLIAGIVCQAIGLVGLVRLEWTIENAIPLGFCCFIFVNALSVLIVLLGGTACVFLEYVETFSTVK</sequence>
<gene>
    <name evidence="2" type="ORF">ODALV1_LOCUS22294</name>
</gene>
<keyword evidence="1" id="KW-0812">Transmembrane</keyword>
<proteinExistence type="predicted"/>
<evidence type="ECO:0000313" key="3">
    <source>
        <dbReference type="Proteomes" id="UP001642540"/>
    </source>
</evidence>
<comment type="caution">
    <text evidence="2">The sequence shown here is derived from an EMBL/GenBank/DDBJ whole genome shotgun (WGS) entry which is preliminary data.</text>
</comment>
<keyword evidence="3" id="KW-1185">Reference proteome</keyword>
<feature type="transmembrane region" description="Helical" evidence="1">
    <location>
        <begin position="170"/>
        <end position="199"/>
    </location>
</feature>
<name>A0ABP1RHM1_9HEXA</name>
<dbReference type="EMBL" id="CAXLJM020000075">
    <property type="protein sequence ID" value="CAL8128528.1"/>
    <property type="molecule type" value="Genomic_DNA"/>
</dbReference>
<accession>A0ABP1RHM1</accession>
<feature type="transmembrane region" description="Helical" evidence="1">
    <location>
        <begin position="137"/>
        <end position="158"/>
    </location>
</feature>
<reference evidence="2 3" key="1">
    <citation type="submission" date="2024-08" db="EMBL/GenBank/DDBJ databases">
        <authorList>
            <person name="Cucini C."/>
            <person name="Frati F."/>
        </authorList>
    </citation>
    <scope>NUCLEOTIDE SEQUENCE [LARGE SCALE GENOMIC DNA]</scope>
</reference>
<evidence type="ECO:0000313" key="2">
    <source>
        <dbReference type="EMBL" id="CAL8128528.1"/>
    </source>
</evidence>